<dbReference type="AlphaFoldDB" id="X1PDB9"/>
<reference evidence="1" key="1">
    <citation type="journal article" date="2014" name="Front. Microbiol.">
        <title>High frequency of phylogenetically diverse reductive dehalogenase-homologous genes in deep subseafloor sedimentary metagenomes.</title>
        <authorList>
            <person name="Kawai M."/>
            <person name="Futagami T."/>
            <person name="Toyoda A."/>
            <person name="Takaki Y."/>
            <person name="Nishi S."/>
            <person name="Hori S."/>
            <person name="Arai W."/>
            <person name="Tsubouchi T."/>
            <person name="Morono Y."/>
            <person name="Uchiyama I."/>
            <person name="Ito T."/>
            <person name="Fujiyama A."/>
            <person name="Inagaki F."/>
            <person name="Takami H."/>
        </authorList>
    </citation>
    <scope>NUCLEOTIDE SEQUENCE</scope>
    <source>
        <strain evidence="1">Expedition CK06-06</strain>
    </source>
</reference>
<evidence type="ECO:0000313" key="1">
    <source>
        <dbReference type="EMBL" id="GAI40451.1"/>
    </source>
</evidence>
<gene>
    <name evidence="1" type="ORF">S06H3_51949</name>
</gene>
<organism evidence="1">
    <name type="scientific">marine sediment metagenome</name>
    <dbReference type="NCBI Taxonomy" id="412755"/>
    <lineage>
        <taxon>unclassified sequences</taxon>
        <taxon>metagenomes</taxon>
        <taxon>ecological metagenomes</taxon>
    </lineage>
</organism>
<sequence length="202" mass="23629">MINKSEIIEQTNLAFDFIQKLYLEVSYLIKEIEGILHEEEEKFIIGRPGGYGITARRSSGLESNNVNLWLLRKFAVFFVPEDKTEVKGGQLITKIDENLKVLYLRIVLNDSKIDEPMVYSGVLYNIDKKTQGEKWPRKFEDIMGHLEYNDDKIFKNVKKIDYEDAYIKIQGELVKNNLFEINNSETILKKIIKPSLDLFRKC</sequence>
<protein>
    <submittedName>
        <fullName evidence="1">Uncharacterized protein</fullName>
    </submittedName>
</protein>
<proteinExistence type="predicted"/>
<accession>X1PDB9</accession>
<dbReference type="EMBL" id="BARV01033006">
    <property type="protein sequence ID" value="GAI40451.1"/>
    <property type="molecule type" value="Genomic_DNA"/>
</dbReference>
<name>X1PDB9_9ZZZZ</name>
<comment type="caution">
    <text evidence="1">The sequence shown here is derived from an EMBL/GenBank/DDBJ whole genome shotgun (WGS) entry which is preliminary data.</text>
</comment>